<comment type="caution">
    <text evidence="2">The sequence shown here is derived from an EMBL/GenBank/DDBJ whole genome shotgun (WGS) entry which is preliminary data.</text>
</comment>
<dbReference type="Pfam" id="PF02458">
    <property type="entry name" value="Transferase"/>
    <property type="match status" value="1"/>
</dbReference>
<evidence type="ECO:0000313" key="3">
    <source>
        <dbReference type="Proteomes" id="UP000033540"/>
    </source>
</evidence>
<dbReference type="GO" id="GO:0044550">
    <property type="term" value="P:secondary metabolite biosynthetic process"/>
    <property type="evidence" value="ECO:0007669"/>
    <property type="project" value="TreeGrafter"/>
</dbReference>
<dbReference type="Proteomes" id="UP000033540">
    <property type="component" value="Unassembled WGS sequence"/>
</dbReference>
<dbReference type="GO" id="GO:0016747">
    <property type="term" value="F:acyltransferase activity, transferring groups other than amino-acyl groups"/>
    <property type="evidence" value="ECO:0007669"/>
    <property type="project" value="TreeGrafter"/>
</dbReference>
<dbReference type="SMR" id="A0A0F0IS77"/>
<keyword evidence="1 2" id="KW-0808">Transferase</keyword>
<dbReference type="InterPro" id="IPR050317">
    <property type="entry name" value="Plant_Fungal_Acyltransferase"/>
</dbReference>
<evidence type="ECO:0000313" key="2">
    <source>
        <dbReference type="EMBL" id="KJK68763.1"/>
    </source>
</evidence>
<dbReference type="OrthoDB" id="671439at2759"/>
<reference evidence="2 3" key="1">
    <citation type="submission" date="2015-02" db="EMBL/GenBank/DDBJ databases">
        <title>Draft genome sequence of Aspergillus parasiticus SU-1.</title>
        <authorList>
            <person name="Yu J."/>
            <person name="Fedorova N."/>
            <person name="Yin Y."/>
            <person name="Losada L."/>
            <person name="Zafar N."/>
            <person name="Taujale R."/>
            <person name="Ehrlich K.C."/>
            <person name="Bhatnagar D."/>
            <person name="Cleveland T.E."/>
            <person name="Bennett J.W."/>
            <person name="Nierman W.C."/>
        </authorList>
    </citation>
    <scope>NUCLEOTIDE SEQUENCE [LARGE SCALE GENOMIC DNA]</scope>
    <source>
        <strain evidence="3">ATCC 56775 / NRRL 5862 / SRRC 143 / SU-1</strain>
    </source>
</reference>
<organism evidence="2 3">
    <name type="scientific">Aspergillus parasiticus (strain ATCC 56775 / NRRL 5862 / SRRC 143 / SU-1)</name>
    <dbReference type="NCBI Taxonomy" id="1403190"/>
    <lineage>
        <taxon>Eukaryota</taxon>
        <taxon>Fungi</taxon>
        <taxon>Dikarya</taxon>
        <taxon>Ascomycota</taxon>
        <taxon>Pezizomycotina</taxon>
        <taxon>Eurotiomycetes</taxon>
        <taxon>Eurotiomycetidae</taxon>
        <taxon>Eurotiales</taxon>
        <taxon>Aspergillaceae</taxon>
        <taxon>Aspergillus</taxon>
        <taxon>Aspergillus subgen. Circumdati</taxon>
    </lineage>
</organism>
<proteinExistence type="predicted"/>
<dbReference type="EMBL" id="JZEE01000026">
    <property type="protein sequence ID" value="KJK68763.1"/>
    <property type="molecule type" value="Genomic_DNA"/>
</dbReference>
<accession>A0A0F0IS77</accession>
<dbReference type="PANTHER" id="PTHR31642:SF310">
    <property type="entry name" value="FATTY ALCOHOL:CAFFEOYL-COA ACYLTRANSFERASE"/>
    <property type="match status" value="1"/>
</dbReference>
<sequence length="479" mass="54305">MVHQEVYHLHPYGWETSPQEERYKISTLDYLTGLCYTHFAIYFRLNDDRKPKAAVVLKEGLERTLGQVGHLCSTIEKDPGGGHSFVKRKESTVQFVIQWLDAASDTDRFPSLDDMESSSFAGITLGDFKHWSIEPMTYGEKPEAHPDSSPVTSAFLLNFVRGGLVLITHMHHYANDVMGWRGFVQQLADNCYAVDNQTPFPTWDPACNDVSIVSKPDPPVEQLVDGPPAPQQHPDQRPGQCLLFHLPRSKAAELKRLATPQDGTWISTYDAFTAFIWRTTTRLRQPVFGIPLETPMFWCEAVDMRRRMKNPPVHPKVQHNVLWAALSDQAPFPPLTHGDVISDKPLWELAAYIRKITNTQTQENLDAALTAISHIKDKTNLNIRINSKPPMSIITTDHRDAQVTNADFGFARPLCHRHLQQGTGVTVGVHVVYPPKLDENPDSDEGNMFALMYEKELAQDLISDKEFSRFFEYRGVDSE</sequence>
<dbReference type="STRING" id="1403190.A0A0F0IS77"/>
<dbReference type="PANTHER" id="PTHR31642">
    <property type="entry name" value="TRICHOTHECENE 3-O-ACETYLTRANSFERASE"/>
    <property type="match status" value="1"/>
</dbReference>
<name>A0A0F0IS77_ASPPU</name>
<dbReference type="Gene3D" id="3.30.559.10">
    <property type="entry name" value="Chloramphenicol acetyltransferase-like domain"/>
    <property type="match status" value="2"/>
</dbReference>
<gene>
    <name evidence="2" type="ORF">P875_00075733</name>
</gene>
<dbReference type="AlphaFoldDB" id="A0A0F0IS77"/>
<evidence type="ECO:0000256" key="1">
    <source>
        <dbReference type="ARBA" id="ARBA00022679"/>
    </source>
</evidence>
<dbReference type="InterPro" id="IPR023213">
    <property type="entry name" value="CAT-like_dom_sf"/>
</dbReference>
<protein>
    <submittedName>
        <fullName evidence="2">Transferase family protein</fullName>
    </submittedName>
</protein>